<keyword evidence="4" id="KW-0804">Transcription</keyword>
<dbReference type="InterPro" id="IPR007630">
    <property type="entry name" value="RNA_pol_sigma70_r4"/>
</dbReference>
<dbReference type="NCBIfam" id="TIGR02937">
    <property type="entry name" value="sigma70-ECF"/>
    <property type="match status" value="1"/>
</dbReference>
<name>A0ABN2N927_9PSEU</name>
<dbReference type="InterPro" id="IPR014284">
    <property type="entry name" value="RNA_pol_sigma-70_dom"/>
</dbReference>
<feature type="region of interest" description="Disordered" evidence="5">
    <location>
        <begin position="169"/>
        <end position="191"/>
    </location>
</feature>
<accession>A0ABN2N927</accession>
<feature type="domain" description="RNA polymerase sigma-70 region 4" evidence="8">
    <location>
        <begin position="209"/>
        <end position="258"/>
    </location>
</feature>
<comment type="caution">
    <text evidence="9">The sequence shown here is derived from an EMBL/GenBank/DDBJ whole genome shotgun (WGS) entry which is preliminary data.</text>
</comment>
<keyword evidence="10" id="KW-1185">Reference proteome</keyword>
<dbReference type="Pfam" id="PF04542">
    <property type="entry name" value="Sigma70_r2"/>
    <property type="match status" value="1"/>
</dbReference>
<evidence type="ECO:0000313" key="10">
    <source>
        <dbReference type="Proteomes" id="UP001500449"/>
    </source>
</evidence>
<dbReference type="InterPro" id="IPR013324">
    <property type="entry name" value="RNA_pol_sigma_r3/r4-like"/>
</dbReference>
<dbReference type="Pfam" id="PF04545">
    <property type="entry name" value="Sigma70_r4"/>
    <property type="match status" value="1"/>
</dbReference>
<reference evidence="9 10" key="1">
    <citation type="journal article" date="2019" name="Int. J. Syst. Evol. Microbiol.">
        <title>The Global Catalogue of Microorganisms (GCM) 10K type strain sequencing project: providing services to taxonomists for standard genome sequencing and annotation.</title>
        <authorList>
            <consortium name="The Broad Institute Genomics Platform"/>
            <consortium name="The Broad Institute Genome Sequencing Center for Infectious Disease"/>
            <person name="Wu L."/>
            <person name="Ma J."/>
        </authorList>
    </citation>
    <scope>NUCLEOTIDE SEQUENCE [LARGE SCALE GENOMIC DNA]</scope>
    <source>
        <strain evidence="9 10">JCM 16009</strain>
    </source>
</reference>
<evidence type="ECO:0000313" key="9">
    <source>
        <dbReference type="EMBL" id="GAA1857769.1"/>
    </source>
</evidence>
<dbReference type="Gene3D" id="1.10.10.10">
    <property type="entry name" value="Winged helix-like DNA-binding domain superfamily/Winged helix DNA-binding domain"/>
    <property type="match status" value="2"/>
</dbReference>
<evidence type="ECO:0000256" key="1">
    <source>
        <dbReference type="ARBA" id="ARBA00023015"/>
    </source>
</evidence>
<dbReference type="SUPFAM" id="SSF88659">
    <property type="entry name" value="Sigma3 and sigma4 domains of RNA polymerase sigma factors"/>
    <property type="match status" value="2"/>
</dbReference>
<keyword evidence="1" id="KW-0805">Transcription regulation</keyword>
<evidence type="ECO:0000256" key="5">
    <source>
        <dbReference type="SAM" id="MobiDB-lite"/>
    </source>
</evidence>
<dbReference type="CDD" id="cd06171">
    <property type="entry name" value="Sigma70_r4"/>
    <property type="match status" value="1"/>
</dbReference>
<organism evidence="9 10">
    <name type="scientific">Pseudonocardia ailaonensis</name>
    <dbReference type="NCBI Taxonomy" id="367279"/>
    <lineage>
        <taxon>Bacteria</taxon>
        <taxon>Bacillati</taxon>
        <taxon>Actinomycetota</taxon>
        <taxon>Actinomycetes</taxon>
        <taxon>Pseudonocardiales</taxon>
        <taxon>Pseudonocardiaceae</taxon>
        <taxon>Pseudonocardia</taxon>
    </lineage>
</organism>
<evidence type="ECO:0000259" key="7">
    <source>
        <dbReference type="Pfam" id="PF04542"/>
    </source>
</evidence>
<keyword evidence="3" id="KW-0238">DNA-binding</keyword>
<dbReference type="InterPro" id="IPR013325">
    <property type="entry name" value="RNA_pol_sigma_r2"/>
</dbReference>
<gene>
    <name evidence="9" type="ORF">GCM10009836_42420</name>
</gene>
<dbReference type="EMBL" id="BAAAQK010000015">
    <property type="protein sequence ID" value="GAA1857769.1"/>
    <property type="molecule type" value="Genomic_DNA"/>
</dbReference>
<dbReference type="PANTHER" id="PTHR30385:SF4">
    <property type="entry name" value="RNA POLYMERASE SIGMA-E FACTOR"/>
    <property type="match status" value="1"/>
</dbReference>
<keyword evidence="2" id="KW-0731">Sigma factor</keyword>
<evidence type="ECO:0000259" key="8">
    <source>
        <dbReference type="Pfam" id="PF04545"/>
    </source>
</evidence>
<evidence type="ECO:0000256" key="3">
    <source>
        <dbReference type="ARBA" id="ARBA00023125"/>
    </source>
</evidence>
<sequence>MSAPDLVTRRREPSEFADELPRLSRMASLPADDPERAQLRDELITRFLPVGARIAGRHAGRGWGSREDLQQIAALAVVHAVDRWDPDRARGDFLGYLVPCVRGEVLRYFRDQSWSMRVPRRLKEFSVAVRRVTGPMTQELGRAPRPSELARRLGVDVEQILETLQAEENHHAATLDSRGPDDAPSEGERLGMPDDRLALVEDVHDLRPALARLPERERRIVLLRFYGDMSQSRIAEETGISQMHVSRLLSRTLARLRHDLSGEPPDPAGEV</sequence>
<feature type="domain" description="RNA polymerase sigma-70 region 2" evidence="7">
    <location>
        <begin position="43"/>
        <end position="114"/>
    </location>
</feature>
<dbReference type="InterPro" id="IPR007624">
    <property type="entry name" value="RNA_pol_sigma70_r3"/>
</dbReference>
<evidence type="ECO:0000256" key="2">
    <source>
        <dbReference type="ARBA" id="ARBA00023082"/>
    </source>
</evidence>
<evidence type="ECO:0000256" key="4">
    <source>
        <dbReference type="ARBA" id="ARBA00023163"/>
    </source>
</evidence>
<dbReference type="Pfam" id="PF04539">
    <property type="entry name" value="Sigma70_r3"/>
    <property type="match status" value="1"/>
</dbReference>
<dbReference type="PANTHER" id="PTHR30385">
    <property type="entry name" value="SIGMA FACTOR F FLAGELLAR"/>
    <property type="match status" value="1"/>
</dbReference>
<dbReference type="Proteomes" id="UP001500449">
    <property type="component" value="Unassembled WGS sequence"/>
</dbReference>
<proteinExistence type="predicted"/>
<evidence type="ECO:0000259" key="6">
    <source>
        <dbReference type="Pfam" id="PF04539"/>
    </source>
</evidence>
<protein>
    <submittedName>
        <fullName evidence="9">SigB/SigF/SigG family RNA polymerase sigma factor</fullName>
    </submittedName>
</protein>
<dbReference type="InterPro" id="IPR007627">
    <property type="entry name" value="RNA_pol_sigma70_r2"/>
</dbReference>
<dbReference type="SUPFAM" id="SSF88946">
    <property type="entry name" value="Sigma2 domain of RNA polymerase sigma factors"/>
    <property type="match status" value="1"/>
</dbReference>
<dbReference type="InterPro" id="IPR036388">
    <property type="entry name" value="WH-like_DNA-bd_sf"/>
</dbReference>
<dbReference type="Gene3D" id="1.20.120.1810">
    <property type="match status" value="1"/>
</dbReference>
<feature type="domain" description="RNA polymerase sigma-70 region 3" evidence="6">
    <location>
        <begin position="128"/>
        <end position="177"/>
    </location>
</feature>
<dbReference type="RefSeq" id="WP_344419706.1">
    <property type="nucleotide sequence ID" value="NZ_BAAAQK010000015.1"/>
</dbReference>